<reference evidence="3" key="1">
    <citation type="journal article" date="2019" name="Sci. Rep.">
        <title>Draft genome of Tanacetum cinerariifolium, the natural source of mosquito coil.</title>
        <authorList>
            <person name="Yamashiro T."/>
            <person name="Shiraishi A."/>
            <person name="Satake H."/>
            <person name="Nakayama K."/>
        </authorList>
    </citation>
    <scope>NUCLEOTIDE SEQUENCE</scope>
</reference>
<sequence>MVQPWQRVAKKRVTQSFSLDPEISFPPLRDEDGTKGPMIIEAEIGGHFIHRIYVDEGSASEIQYEHCFNRLHPRIKSQTVSATAPLIGFSEEIIWPIGQISLLVKIGDTKHSTSTRMNFVVVRSPSPYNGIIGRPRAEEKKQSTRKKKAIQEEVKRLVEAGIIKEVHYHSWLSNSVMVKKHDYSWMMCVNFKDLNKACPKDDAYKGYHQMKMAKEDEEKTVFITSHRIFYYSKMPFGLKNVRATYQRLVDKAFQKQIGINLEVYVDDLVIKSHTEQEIIRDIEETFKTLRNINMKLNLKKCTFRVEEGMFLGYMVNTKGIKVCPDKVEAILSLPSPKFLKDVQRLNGKMASLNKFLAKSAEKSLSFFKTLKKCIKKSDFQWTTKAEAAFKQMKKLIAELPALTAPMEKEELILYLAAAKESVSTVLMTEKEAKKCQYISSACFTRSIIYYTPMKNLALSLVHANKQAKKSIELREYDIRYRPRVSIKGQIMADFIVEQLEDDSLVVPIEVKEELPNP</sequence>
<accession>A0A6L2J197</accession>
<dbReference type="PANTHER" id="PTHR24559">
    <property type="entry name" value="TRANSPOSON TY3-I GAG-POL POLYPROTEIN"/>
    <property type="match status" value="1"/>
</dbReference>
<dbReference type="InterPro" id="IPR043502">
    <property type="entry name" value="DNA/RNA_pol_sf"/>
</dbReference>
<dbReference type="GO" id="GO:0003964">
    <property type="term" value="F:RNA-directed DNA polymerase activity"/>
    <property type="evidence" value="ECO:0007669"/>
    <property type="project" value="UniProtKB-KW"/>
</dbReference>
<dbReference type="EMBL" id="BKCJ010000167">
    <property type="protein sequence ID" value="GEU30556.1"/>
    <property type="molecule type" value="Genomic_DNA"/>
</dbReference>
<feature type="domain" description="Reverse transcriptase" evidence="1">
    <location>
        <begin position="187"/>
        <end position="314"/>
    </location>
</feature>
<comment type="caution">
    <text evidence="3">The sequence shown here is derived from an EMBL/GenBank/DDBJ whole genome shotgun (WGS) entry which is preliminary data.</text>
</comment>
<dbReference type="AlphaFoldDB" id="A0A6L2J197"/>
<dbReference type="Pfam" id="PF17919">
    <property type="entry name" value="RT_RNaseH_2"/>
    <property type="match status" value="1"/>
</dbReference>
<evidence type="ECO:0000259" key="1">
    <source>
        <dbReference type="Pfam" id="PF00078"/>
    </source>
</evidence>
<organism evidence="3">
    <name type="scientific">Tanacetum cinerariifolium</name>
    <name type="common">Dalmatian daisy</name>
    <name type="synonym">Chrysanthemum cinerariifolium</name>
    <dbReference type="NCBI Taxonomy" id="118510"/>
    <lineage>
        <taxon>Eukaryota</taxon>
        <taxon>Viridiplantae</taxon>
        <taxon>Streptophyta</taxon>
        <taxon>Embryophyta</taxon>
        <taxon>Tracheophyta</taxon>
        <taxon>Spermatophyta</taxon>
        <taxon>Magnoliopsida</taxon>
        <taxon>eudicotyledons</taxon>
        <taxon>Gunneridae</taxon>
        <taxon>Pentapetalae</taxon>
        <taxon>asterids</taxon>
        <taxon>campanulids</taxon>
        <taxon>Asterales</taxon>
        <taxon>Asteraceae</taxon>
        <taxon>Asteroideae</taxon>
        <taxon>Anthemideae</taxon>
        <taxon>Anthemidinae</taxon>
        <taxon>Tanacetum</taxon>
    </lineage>
</organism>
<dbReference type="InterPro" id="IPR053134">
    <property type="entry name" value="RNA-dir_DNA_polymerase"/>
</dbReference>
<dbReference type="InterPro" id="IPR000477">
    <property type="entry name" value="RT_dom"/>
</dbReference>
<dbReference type="PANTHER" id="PTHR24559:SF444">
    <property type="entry name" value="REVERSE TRANSCRIPTASE DOMAIN-CONTAINING PROTEIN"/>
    <property type="match status" value="1"/>
</dbReference>
<keyword evidence="3" id="KW-0548">Nucleotidyltransferase</keyword>
<keyword evidence="3" id="KW-0695">RNA-directed DNA polymerase</keyword>
<gene>
    <name evidence="3" type="ORF">Tci_002534</name>
</gene>
<name>A0A6L2J197_TANCI</name>
<evidence type="ECO:0000313" key="3">
    <source>
        <dbReference type="EMBL" id="GEU30556.1"/>
    </source>
</evidence>
<dbReference type="Gene3D" id="3.10.10.10">
    <property type="entry name" value="HIV Type 1 Reverse Transcriptase, subunit A, domain 1"/>
    <property type="match status" value="2"/>
</dbReference>
<dbReference type="InterPro" id="IPR041577">
    <property type="entry name" value="RT_RNaseH_2"/>
</dbReference>
<dbReference type="SUPFAM" id="SSF56672">
    <property type="entry name" value="DNA/RNA polymerases"/>
    <property type="match status" value="1"/>
</dbReference>
<proteinExistence type="predicted"/>
<protein>
    <submittedName>
        <fullName evidence="3">Reverse transcriptase domain-containing protein</fullName>
    </submittedName>
</protein>
<evidence type="ECO:0000259" key="2">
    <source>
        <dbReference type="Pfam" id="PF17919"/>
    </source>
</evidence>
<dbReference type="CDD" id="cd01647">
    <property type="entry name" value="RT_LTR"/>
    <property type="match status" value="1"/>
</dbReference>
<feature type="domain" description="Reverse transcriptase/retrotransposon-derived protein RNase H-like" evidence="2">
    <location>
        <begin position="381"/>
        <end position="473"/>
    </location>
</feature>
<dbReference type="InterPro" id="IPR043128">
    <property type="entry name" value="Rev_trsase/Diguanyl_cyclase"/>
</dbReference>
<dbReference type="Gene3D" id="3.30.70.270">
    <property type="match status" value="2"/>
</dbReference>
<keyword evidence="3" id="KW-0808">Transferase</keyword>
<dbReference type="Pfam" id="PF00078">
    <property type="entry name" value="RVT_1"/>
    <property type="match status" value="1"/>
</dbReference>